<name>A0AAU9QWF3_9VIBR</name>
<accession>A0AAU9QWF3</accession>
<sequence length="116" mass="13404">MSLTVSCFFWFCYTIISHLIDMHHVNYCLLRVIFQILMAQERYFSTIRLGGIESSSHKSGSLFGCDGVSALYDESECRVIFEGTLISNEYRDSISRLACRVRSSAFVYRHFDFSVD</sequence>
<evidence type="ECO:0000313" key="1">
    <source>
        <dbReference type="EMBL" id="CAH1601078.1"/>
    </source>
</evidence>
<reference evidence="1" key="1">
    <citation type="submission" date="2022-01" db="EMBL/GenBank/DDBJ databases">
        <authorList>
            <person name="Lagorce A."/>
        </authorList>
    </citation>
    <scope>NUCLEOTIDE SEQUENCE</scope>
    <source>
        <strain evidence="1">Th15_F1_A12</strain>
    </source>
</reference>
<protein>
    <submittedName>
        <fullName evidence="1">Uncharacterized protein</fullName>
    </submittedName>
</protein>
<organism evidence="1 2">
    <name type="scientific">Vibrio jasicida</name>
    <dbReference type="NCBI Taxonomy" id="766224"/>
    <lineage>
        <taxon>Bacteria</taxon>
        <taxon>Pseudomonadati</taxon>
        <taxon>Pseudomonadota</taxon>
        <taxon>Gammaproteobacteria</taxon>
        <taxon>Vibrionales</taxon>
        <taxon>Vibrionaceae</taxon>
        <taxon>Vibrio</taxon>
    </lineage>
</organism>
<gene>
    <name evidence="1" type="ORF">THF1A12_460016</name>
</gene>
<comment type="caution">
    <text evidence="1">The sequence shown here is derived from an EMBL/GenBank/DDBJ whole genome shotgun (WGS) entry which is preliminary data.</text>
</comment>
<evidence type="ECO:0000313" key="2">
    <source>
        <dbReference type="Proteomes" id="UP001295462"/>
    </source>
</evidence>
<dbReference type="EMBL" id="CAKMUD010000101">
    <property type="protein sequence ID" value="CAH1601078.1"/>
    <property type="molecule type" value="Genomic_DNA"/>
</dbReference>
<dbReference type="AlphaFoldDB" id="A0AAU9QWF3"/>
<dbReference type="Proteomes" id="UP001295462">
    <property type="component" value="Unassembled WGS sequence"/>
</dbReference>
<proteinExistence type="predicted"/>